<dbReference type="GeneID" id="19943347"/>
<keyword evidence="1" id="KW-0812">Transmembrane</keyword>
<organism evidence="2 3">
    <name type="scientific">Saprolegnia diclina (strain VS20)</name>
    <dbReference type="NCBI Taxonomy" id="1156394"/>
    <lineage>
        <taxon>Eukaryota</taxon>
        <taxon>Sar</taxon>
        <taxon>Stramenopiles</taxon>
        <taxon>Oomycota</taxon>
        <taxon>Saprolegniomycetes</taxon>
        <taxon>Saprolegniales</taxon>
        <taxon>Saprolegniaceae</taxon>
        <taxon>Saprolegnia</taxon>
    </lineage>
</organism>
<dbReference type="InParanoid" id="T0QPF1"/>
<evidence type="ECO:0000313" key="2">
    <source>
        <dbReference type="EMBL" id="EQC39964.1"/>
    </source>
</evidence>
<dbReference type="OrthoDB" id="10536199at2759"/>
<reference evidence="2 3" key="1">
    <citation type="submission" date="2012-04" db="EMBL/GenBank/DDBJ databases">
        <title>The Genome Sequence of Saprolegnia declina VS20.</title>
        <authorList>
            <consortium name="The Broad Institute Genome Sequencing Platform"/>
            <person name="Russ C."/>
            <person name="Nusbaum C."/>
            <person name="Tyler B."/>
            <person name="van West P."/>
            <person name="Dieguez-Uribeondo J."/>
            <person name="de Bruijn I."/>
            <person name="Tripathy S."/>
            <person name="Jiang R."/>
            <person name="Young S.K."/>
            <person name="Zeng Q."/>
            <person name="Gargeya S."/>
            <person name="Fitzgerald M."/>
            <person name="Haas B."/>
            <person name="Abouelleil A."/>
            <person name="Alvarado L."/>
            <person name="Arachchi H.M."/>
            <person name="Berlin A."/>
            <person name="Chapman S.B."/>
            <person name="Goldberg J."/>
            <person name="Griggs A."/>
            <person name="Gujja S."/>
            <person name="Hansen M."/>
            <person name="Howarth C."/>
            <person name="Imamovic A."/>
            <person name="Larimer J."/>
            <person name="McCowen C."/>
            <person name="Montmayeur A."/>
            <person name="Murphy C."/>
            <person name="Neiman D."/>
            <person name="Pearson M."/>
            <person name="Priest M."/>
            <person name="Roberts A."/>
            <person name="Saif S."/>
            <person name="Shea T."/>
            <person name="Sisk P."/>
            <person name="Sykes S."/>
            <person name="Wortman J."/>
            <person name="Nusbaum C."/>
            <person name="Birren B."/>
        </authorList>
    </citation>
    <scope>NUCLEOTIDE SEQUENCE [LARGE SCALE GENOMIC DNA]</scope>
    <source>
        <strain evidence="2 3">VS20</strain>
    </source>
</reference>
<evidence type="ECO:0000256" key="1">
    <source>
        <dbReference type="SAM" id="Phobius"/>
    </source>
</evidence>
<accession>T0QPF1</accession>
<keyword evidence="3" id="KW-1185">Reference proteome</keyword>
<dbReference type="VEuPathDB" id="FungiDB:SDRG_02620"/>
<feature type="transmembrane region" description="Helical" evidence="1">
    <location>
        <begin position="100"/>
        <end position="122"/>
    </location>
</feature>
<keyword evidence="1" id="KW-0472">Membrane</keyword>
<name>T0QPF1_SAPDV</name>
<dbReference type="EMBL" id="JH767137">
    <property type="protein sequence ID" value="EQC39964.1"/>
    <property type="molecule type" value="Genomic_DNA"/>
</dbReference>
<evidence type="ECO:0000313" key="3">
    <source>
        <dbReference type="Proteomes" id="UP000030762"/>
    </source>
</evidence>
<sequence>MTNRRVRPVLLALVVLAVAWDIAHTGLLLWDAVACLGVMQIAIYVTPARRVLVNHDDDDDDDADVIYLGTLPPPPPTVWQHFVQKQRAALAWSSTTPWTALLWCFASVYAAAALLAAARLVAKSLGCTLPGLELVLQAIGDFMDSDRAQGQLATRLRRLEALAAGRIGLRMAAQLSRQMIAIEGIAAALLAGTAVRLMLLAARGTLRCATLWLSLLPHIFALGLYVVVTPVAGPKPPRNPGRLRRRHRVLTYFCRAGKHVAQLALGIPLELLGRLAWTGGFNIFQAWLVPSSSTSNDVLCTALQDAVRAFF</sequence>
<feature type="transmembrane region" description="Helical" evidence="1">
    <location>
        <begin position="180"/>
        <end position="199"/>
    </location>
</feature>
<feature type="transmembrane region" description="Helical" evidence="1">
    <location>
        <begin position="211"/>
        <end position="232"/>
    </location>
</feature>
<dbReference type="RefSeq" id="XP_008606438.1">
    <property type="nucleotide sequence ID" value="XM_008608216.1"/>
</dbReference>
<dbReference type="AlphaFoldDB" id="T0QPF1"/>
<proteinExistence type="predicted"/>
<gene>
    <name evidence="2" type="ORF">SDRG_02620</name>
</gene>
<protein>
    <submittedName>
        <fullName evidence="2">Uncharacterized protein</fullName>
    </submittedName>
</protein>
<dbReference type="Proteomes" id="UP000030762">
    <property type="component" value="Unassembled WGS sequence"/>
</dbReference>
<keyword evidence="1" id="KW-1133">Transmembrane helix</keyword>